<feature type="coiled-coil region" evidence="1">
    <location>
        <begin position="59"/>
        <end position="90"/>
    </location>
</feature>
<dbReference type="GO" id="GO:0016042">
    <property type="term" value="P:lipid catabolic process"/>
    <property type="evidence" value="ECO:0007669"/>
    <property type="project" value="InterPro"/>
</dbReference>
<gene>
    <name evidence="4" type="ORF">scyTo_0015319</name>
</gene>
<feature type="region of interest" description="Disordered" evidence="2">
    <location>
        <begin position="113"/>
        <end position="153"/>
    </location>
</feature>
<evidence type="ECO:0000256" key="1">
    <source>
        <dbReference type="SAM" id="Coils"/>
    </source>
</evidence>
<dbReference type="Gene3D" id="1.20.1230.10">
    <property type="entry name" value="Phospholipase C beta, distal C-terminal domain"/>
    <property type="match status" value="1"/>
</dbReference>
<dbReference type="SUPFAM" id="SSF69989">
    <property type="entry name" value="C-terminal domain of PLC-beta"/>
    <property type="match status" value="1"/>
</dbReference>
<comment type="caution">
    <text evidence="4">The sequence shown here is derived from an EMBL/GenBank/DDBJ whole genome shotgun (WGS) entry which is preliminary data.</text>
</comment>
<evidence type="ECO:0000259" key="3">
    <source>
        <dbReference type="Pfam" id="PF08703"/>
    </source>
</evidence>
<dbReference type="InterPro" id="IPR042531">
    <property type="entry name" value="PLC-beta_C_sf"/>
</dbReference>
<proteinExistence type="predicted"/>
<organism evidence="4 5">
    <name type="scientific">Scyliorhinus torazame</name>
    <name type="common">Cloudy catshark</name>
    <name type="synonym">Catulus torazame</name>
    <dbReference type="NCBI Taxonomy" id="75743"/>
    <lineage>
        <taxon>Eukaryota</taxon>
        <taxon>Metazoa</taxon>
        <taxon>Chordata</taxon>
        <taxon>Craniata</taxon>
        <taxon>Vertebrata</taxon>
        <taxon>Chondrichthyes</taxon>
        <taxon>Elasmobranchii</taxon>
        <taxon>Galeomorphii</taxon>
        <taxon>Galeoidea</taxon>
        <taxon>Carcharhiniformes</taxon>
        <taxon>Scyliorhinidae</taxon>
        <taxon>Scyliorhinus</taxon>
    </lineage>
</organism>
<dbReference type="InterPro" id="IPR014815">
    <property type="entry name" value="PLC-beta_C"/>
</dbReference>
<dbReference type="Pfam" id="PF08703">
    <property type="entry name" value="PLC-beta_C"/>
    <property type="match status" value="1"/>
</dbReference>
<dbReference type="GO" id="GO:0004435">
    <property type="term" value="F:phosphatidylinositol-4,5-bisphosphate phospholipase C activity"/>
    <property type="evidence" value="ECO:0007669"/>
    <property type="project" value="InterPro"/>
</dbReference>
<keyword evidence="5" id="KW-1185">Reference proteome</keyword>
<evidence type="ECO:0000256" key="2">
    <source>
        <dbReference type="SAM" id="MobiDB-lite"/>
    </source>
</evidence>
<dbReference type="STRING" id="75743.A0A401PQM2"/>
<evidence type="ECO:0000313" key="5">
    <source>
        <dbReference type="Proteomes" id="UP000288216"/>
    </source>
</evidence>
<sequence length="162" mass="18412">MKEVKKKIELKRQEKIEIMLKTTADKSLQEKRKKEINEHHIQMSVKLFKLALANQSNALSKLDEQHTAKLEEIKEKEKEYQQEAQNEYEAKLDALPQVVVELSESIITTKFTLEPGRPQDQGKDVVESKTNELPPTNGMMVNPPGSSTAEAEDSVEVLIAEL</sequence>
<dbReference type="Proteomes" id="UP000288216">
    <property type="component" value="Unassembled WGS sequence"/>
</dbReference>
<protein>
    <recommendedName>
        <fullName evidence="3">Phospholipase C-beta C-terminal domain-containing protein</fullName>
    </recommendedName>
</protein>
<evidence type="ECO:0000313" key="4">
    <source>
        <dbReference type="EMBL" id="GCB75413.1"/>
    </source>
</evidence>
<accession>A0A401PQM2</accession>
<keyword evidence="1" id="KW-0175">Coiled coil</keyword>
<name>A0A401PQM2_SCYTO</name>
<dbReference type="AlphaFoldDB" id="A0A401PQM2"/>
<feature type="compositionally biased region" description="Basic and acidic residues" evidence="2">
    <location>
        <begin position="120"/>
        <end position="130"/>
    </location>
</feature>
<feature type="domain" description="Phospholipase C-beta C-terminal" evidence="3">
    <location>
        <begin position="2"/>
        <end position="112"/>
    </location>
</feature>
<dbReference type="GO" id="GO:0005509">
    <property type="term" value="F:calcium ion binding"/>
    <property type="evidence" value="ECO:0007669"/>
    <property type="project" value="InterPro"/>
</dbReference>
<reference evidence="4 5" key="1">
    <citation type="journal article" date="2018" name="Nat. Ecol. Evol.">
        <title>Shark genomes provide insights into elasmobranch evolution and the origin of vertebrates.</title>
        <authorList>
            <person name="Hara Y"/>
            <person name="Yamaguchi K"/>
            <person name="Onimaru K"/>
            <person name="Kadota M"/>
            <person name="Koyanagi M"/>
            <person name="Keeley SD"/>
            <person name="Tatsumi K"/>
            <person name="Tanaka K"/>
            <person name="Motone F"/>
            <person name="Kageyama Y"/>
            <person name="Nozu R"/>
            <person name="Adachi N"/>
            <person name="Nishimura O"/>
            <person name="Nakagawa R"/>
            <person name="Tanegashima C"/>
            <person name="Kiyatake I"/>
            <person name="Matsumoto R"/>
            <person name="Murakumo K"/>
            <person name="Nishida K"/>
            <person name="Terakita A"/>
            <person name="Kuratani S"/>
            <person name="Sato K"/>
            <person name="Hyodo S Kuraku.S."/>
        </authorList>
    </citation>
    <scope>NUCLEOTIDE SEQUENCE [LARGE SCALE GENOMIC DNA]</scope>
</reference>
<dbReference type="EMBL" id="BFAA01008638">
    <property type="protein sequence ID" value="GCB75413.1"/>
    <property type="molecule type" value="Genomic_DNA"/>
</dbReference>
<dbReference type="OrthoDB" id="9834753at2759"/>